<organism evidence="15 16">
    <name type="scientific">Chitinivibrio alkaliphilus ACht1</name>
    <dbReference type="NCBI Taxonomy" id="1313304"/>
    <lineage>
        <taxon>Bacteria</taxon>
        <taxon>Pseudomonadati</taxon>
        <taxon>Fibrobacterota</taxon>
        <taxon>Chitinivibrionia</taxon>
        <taxon>Chitinivibrionales</taxon>
        <taxon>Chitinivibrionaceae</taxon>
        <taxon>Chitinivibrio</taxon>
    </lineage>
</organism>
<dbReference type="PANTHER" id="PTHR36531">
    <property type="entry name" value="CRISPR-ASSOCIATED EXONUCLEASE CAS4"/>
    <property type="match status" value="1"/>
</dbReference>
<name>U7D6V0_9BACT</name>
<dbReference type="InterPro" id="IPR051827">
    <property type="entry name" value="Cas4_exonuclease"/>
</dbReference>
<dbReference type="Gene3D" id="3.90.320.10">
    <property type="match status" value="1"/>
</dbReference>
<keyword evidence="10 13" id="KW-0411">Iron-sulfur</keyword>
<dbReference type="Proteomes" id="UP000017148">
    <property type="component" value="Unassembled WGS sequence"/>
</dbReference>
<comment type="cofactor">
    <cofactor evidence="13">
        <name>Mg(2+)</name>
        <dbReference type="ChEBI" id="CHEBI:18420"/>
    </cofactor>
    <cofactor evidence="13">
        <name>Mn(2+)</name>
        <dbReference type="ChEBI" id="CHEBI:29035"/>
    </cofactor>
    <text evidence="13">Mg(2+) or Mn(2+) required for ssDNA cleavage activity.</text>
</comment>
<dbReference type="NCBIfam" id="TIGR00372">
    <property type="entry name" value="cas4"/>
    <property type="match status" value="1"/>
</dbReference>
<keyword evidence="7 13" id="KW-0378">Hydrolase</keyword>
<dbReference type="GO" id="GO:0051607">
    <property type="term" value="P:defense response to virus"/>
    <property type="evidence" value="ECO:0007669"/>
    <property type="project" value="UniProtKB-KW"/>
</dbReference>
<dbReference type="STRING" id="1313304.CALK_1317"/>
<keyword evidence="12 13" id="KW-0464">Manganese</keyword>
<evidence type="ECO:0000256" key="12">
    <source>
        <dbReference type="ARBA" id="ARBA00023211"/>
    </source>
</evidence>
<evidence type="ECO:0000256" key="9">
    <source>
        <dbReference type="ARBA" id="ARBA00023004"/>
    </source>
</evidence>
<accession>U7D6V0</accession>
<comment type="similarity">
    <text evidence="2 13">Belongs to the CRISPR-associated exonuclease Cas4 family.</text>
</comment>
<dbReference type="OrthoDB" id="9781776at2"/>
<dbReference type="eggNOG" id="COG1468">
    <property type="taxonomic scope" value="Bacteria"/>
</dbReference>
<dbReference type="GO" id="GO:0051536">
    <property type="term" value="F:iron-sulfur cluster binding"/>
    <property type="evidence" value="ECO:0007669"/>
    <property type="project" value="UniProtKB-KW"/>
</dbReference>
<dbReference type="EC" id="3.1.12.1" evidence="3 13"/>
<dbReference type="RefSeq" id="WP_022636786.1">
    <property type="nucleotide sequence ID" value="NZ_ASJR01000010.1"/>
</dbReference>
<gene>
    <name evidence="15" type="ORF">CALK_1317</name>
</gene>
<sequence>MEKEMDLIQLSALQHYIFCPRQCALAYVELNWEENHLTTQGHLMHEDIHSDRTEKRGGVIKSRGLYISSKKHSLSGQCDLVEFHRVDADAVVKAHDFAFPKTGIKLPNRSGWWIPFPVEYKRGKPKKDNCDTVQLCAQALCLEEMLDCNIDAGAIYYGKQHHRLDVCFDEALRGETVQVIDAVHGLFETGHTPRPAYSQKCRRCSLIDRCQPKQFEHRRKTDYIDAIFNP</sequence>
<dbReference type="GO" id="GO:0046872">
    <property type="term" value="F:metal ion binding"/>
    <property type="evidence" value="ECO:0007669"/>
    <property type="project" value="UniProtKB-KW"/>
</dbReference>
<protein>
    <recommendedName>
        <fullName evidence="4 13">CRISPR-associated exonuclease Cas4</fullName>
        <ecNumber evidence="3 13">3.1.12.1</ecNumber>
    </recommendedName>
</protein>
<dbReference type="GO" id="GO:0004527">
    <property type="term" value="F:exonuclease activity"/>
    <property type="evidence" value="ECO:0007669"/>
    <property type="project" value="UniProtKB-KW"/>
</dbReference>
<evidence type="ECO:0000259" key="14">
    <source>
        <dbReference type="Pfam" id="PF01930"/>
    </source>
</evidence>
<evidence type="ECO:0000256" key="7">
    <source>
        <dbReference type="ARBA" id="ARBA00022801"/>
    </source>
</evidence>
<comment type="cofactor">
    <cofactor evidence="1">
        <name>[4Fe-4S] cluster</name>
        <dbReference type="ChEBI" id="CHEBI:49883"/>
    </cofactor>
</comment>
<evidence type="ECO:0000256" key="10">
    <source>
        <dbReference type="ARBA" id="ARBA00023014"/>
    </source>
</evidence>
<keyword evidence="6 13" id="KW-0479">Metal-binding</keyword>
<keyword evidence="11 13" id="KW-0051">Antiviral defense</keyword>
<evidence type="ECO:0000256" key="5">
    <source>
        <dbReference type="ARBA" id="ARBA00022722"/>
    </source>
</evidence>
<feature type="domain" description="DUF83" evidence="14">
    <location>
        <begin position="11"/>
        <end position="52"/>
    </location>
</feature>
<reference evidence="15 16" key="1">
    <citation type="journal article" date="2013" name="Environ. Microbiol.">
        <title>Genome analysis of Chitinivibrio alkaliphilus gen. nov., sp. nov., a novel extremely haloalkaliphilic anaerobic chitinolytic bacterium from the candidate phylum Termite Group 3.</title>
        <authorList>
            <person name="Sorokin D.Y."/>
            <person name="Gumerov V.M."/>
            <person name="Rakitin A.L."/>
            <person name="Beletsky A.V."/>
            <person name="Damste J.S."/>
            <person name="Muyzer G."/>
            <person name="Mardanov A.V."/>
            <person name="Ravin N.V."/>
        </authorList>
    </citation>
    <scope>NUCLEOTIDE SEQUENCE [LARGE SCALE GENOMIC DNA]</scope>
    <source>
        <strain evidence="15 16">ACht1</strain>
    </source>
</reference>
<dbReference type="AlphaFoldDB" id="U7D6V0"/>
<dbReference type="EMBL" id="ASJR01000010">
    <property type="protein sequence ID" value="ERP31663.1"/>
    <property type="molecule type" value="Genomic_DNA"/>
</dbReference>
<evidence type="ECO:0000256" key="8">
    <source>
        <dbReference type="ARBA" id="ARBA00022839"/>
    </source>
</evidence>
<feature type="domain" description="DUF83" evidence="14">
    <location>
        <begin position="117"/>
        <end position="211"/>
    </location>
</feature>
<dbReference type="InterPro" id="IPR011604">
    <property type="entry name" value="PDDEXK-like_dom_sf"/>
</dbReference>
<keyword evidence="9 13" id="KW-0408">Iron</keyword>
<keyword evidence="16" id="KW-1185">Reference proteome</keyword>
<comment type="cofactor">
    <cofactor evidence="13">
        <name>iron-sulfur cluster</name>
        <dbReference type="ChEBI" id="CHEBI:30408"/>
    </cofactor>
</comment>
<evidence type="ECO:0000256" key="4">
    <source>
        <dbReference type="ARBA" id="ARBA00020049"/>
    </source>
</evidence>
<comment type="function">
    <text evidence="13">CRISPR (clustered regularly interspaced short palindromic repeat) is an adaptive immune system that provides protection against mobile genetic elements (viruses, transposable elements and conjugative plasmids). CRISPR clusters contain sequences complementary to antecedent mobile elements and target invading nucleic acids. CRISPR clusters are transcribed and processed into CRISPR RNA (crRNA).</text>
</comment>
<evidence type="ECO:0000256" key="13">
    <source>
        <dbReference type="RuleBase" id="RU365022"/>
    </source>
</evidence>
<keyword evidence="5 13" id="KW-0540">Nuclease</keyword>
<dbReference type="PATRIC" id="fig|1313304.3.peg.1257"/>
<evidence type="ECO:0000256" key="2">
    <source>
        <dbReference type="ARBA" id="ARBA00009189"/>
    </source>
</evidence>
<dbReference type="Pfam" id="PF01930">
    <property type="entry name" value="Cas_Cas4"/>
    <property type="match status" value="2"/>
</dbReference>
<keyword evidence="8 13" id="KW-0269">Exonuclease</keyword>
<dbReference type="PANTHER" id="PTHR36531:SF6">
    <property type="entry name" value="DNA REPLICATION ATP-DEPENDENT HELICASE_NUCLEASE DNA2"/>
    <property type="match status" value="1"/>
</dbReference>
<dbReference type="InterPro" id="IPR013343">
    <property type="entry name" value="CRISPR-assoc_prot_Cas4"/>
</dbReference>
<evidence type="ECO:0000256" key="6">
    <source>
        <dbReference type="ARBA" id="ARBA00022723"/>
    </source>
</evidence>
<evidence type="ECO:0000256" key="11">
    <source>
        <dbReference type="ARBA" id="ARBA00023118"/>
    </source>
</evidence>
<proteinExistence type="inferred from homology"/>
<evidence type="ECO:0000256" key="3">
    <source>
        <dbReference type="ARBA" id="ARBA00012768"/>
    </source>
</evidence>
<dbReference type="InterPro" id="IPR022765">
    <property type="entry name" value="Dna2/Cas4_DUF83"/>
</dbReference>
<comment type="caution">
    <text evidence="15">The sequence shown here is derived from an EMBL/GenBank/DDBJ whole genome shotgun (WGS) entry which is preliminary data.</text>
</comment>
<evidence type="ECO:0000256" key="1">
    <source>
        <dbReference type="ARBA" id="ARBA00001966"/>
    </source>
</evidence>
<evidence type="ECO:0000313" key="16">
    <source>
        <dbReference type="Proteomes" id="UP000017148"/>
    </source>
</evidence>
<evidence type="ECO:0000313" key="15">
    <source>
        <dbReference type="EMBL" id="ERP31663.1"/>
    </source>
</evidence>